<evidence type="ECO:0000313" key="4">
    <source>
        <dbReference type="Proteomes" id="UP000001425"/>
    </source>
</evidence>
<name>P73834_SYNY3</name>
<feature type="transmembrane region" description="Helical" evidence="1">
    <location>
        <begin position="53"/>
        <end position="72"/>
    </location>
</feature>
<dbReference type="PIR" id="S75029">
    <property type="entry name" value="S75029"/>
</dbReference>
<sequence>MDTTYQKSNLAWELQQLTQNGREWLAWQTDRLWQGVPPIPGLDIPNWEWWEELIFHGLLWLIIALVIAAIWFNRKTWQRYWQNLSNVDLNPHFSPPNPGVNHWLKAAQQAARQGDYYQACRYLYLATLQMLQEQRGLEPTPGRTDREYQQLTEQFPQAGAYDTIFTVHQELCFGQQQASLELFEDCQGAIASLERAPKTRTDQRKFAGS</sequence>
<dbReference type="Pfam" id="PF13559">
    <property type="entry name" value="DUF4129"/>
    <property type="match status" value="1"/>
</dbReference>
<dbReference type="InterPro" id="IPR025403">
    <property type="entry name" value="TgpA-like_C"/>
</dbReference>
<dbReference type="KEGG" id="syn:slr2003"/>
<keyword evidence="1" id="KW-0472">Membrane</keyword>
<protein>
    <submittedName>
        <fullName evidence="3">Slr2003 protein</fullName>
    </submittedName>
</protein>
<dbReference type="STRING" id="1148.gene:10498760"/>
<proteinExistence type="predicted"/>
<reference evidence="3 4" key="2">
    <citation type="journal article" date="1996" name="DNA Res.">
        <title>Sequence analysis of the genome of the unicellular cyanobacterium Synechocystis sp. strain PCC6803. II. Sequence determination of the entire genome and assignment of potential protein-coding regions.</title>
        <authorList>
            <person name="Kaneko T."/>
            <person name="Sato S."/>
            <person name="Kotani H."/>
            <person name="Tanaka A."/>
            <person name="Asamizu E."/>
            <person name="Nakamura Y."/>
            <person name="Miyajima N."/>
            <person name="Hirosawa M."/>
            <person name="Sugiura M."/>
            <person name="Sasamoto S."/>
            <person name="Kimura T."/>
            <person name="Hosouchi T."/>
            <person name="Matsuno A."/>
            <person name="Muraki A."/>
            <person name="Nakazaki N."/>
            <person name="Naruo K."/>
            <person name="Okumura S."/>
            <person name="Shimpo S."/>
            <person name="Takeuchi C."/>
            <person name="Wada T."/>
            <person name="Watanabe A."/>
            <person name="Yamada M."/>
            <person name="Yasuda M."/>
            <person name="Tabata S."/>
        </authorList>
    </citation>
    <scope>NUCLEOTIDE SEQUENCE [LARGE SCALE GENOMIC DNA]</scope>
    <source>
        <strain evidence="4">ATCC 27184 / PCC 6803 / Kazusa</strain>
    </source>
</reference>
<evidence type="ECO:0000259" key="2">
    <source>
        <dbReference type="Pfam" id="PF13559"/>
    </source>
</evidence>
<evidence type="ECO:0000256" key="1">
    <source>
        <dbReference type="SAM" id="Phobius"/>
    </source>
</evidence>
<dbReference type="InParanoid" id="P73834"/>
<dbReference type="EMBL" id="BA000022">
    <property type="protein sequence ID" value="BAA17891.1"/>
    <property type="molecule type" value="Genomic_DNA"/>
</dbReference>
<dbReference type="EnsemblBacteria" id="BAA17891">
    <property type="protein sequence ID" value="BAA17891"/>
    <property type="gene ID" value="BAA17891"/>
</dbReference>
<keyword evidence="1" id="KW-1133">Transmembrane helix</keyword>
<keyword evidence="1" id="KW-0812">Transmembrane</keyword>
<dbReference type="Proteomes" id="UP000001425">
    <property type="component" value="Chromosome"/>
</dbReference>
<evidence type="ECO:0000313" key="3">
    <source>
        <dbReference type="EMBL" id="BAA17891.1"/>
    </source>
</evidence>
<dbReference type="PaxDb" id="1148-1652974"/>
<gene>
    <name evidence="3" type="ordered locus">slr2003</name>
</gene>
<feature type="domain" description="Protein-glutamine gamma-glutamyltransferase-like C-terminal" evidence="2">
    <location>
        <begin position="123"/>
        <end position="189"/>
    </location>
</feature>
<reference evidence="3 4" key="1">
    <citation type="journal article" date="1995" name="DNA Res.">
        <title>Sequence analysis of the genome of the unicellular cyanobacterium Synechocystis sp. strain PCC6803. I. Sequence features in the 1 Mb region from map positions 64% to 92% of the genome.</title>
        <authorList>
            <person name="Kaneko T."/>
            <person name="Tanaka A."/>
            <person name="Sato S."/>
            <person name="Kotani H."/>
            <person name="Sazuka T."/>
            <person name="Miyajima N."/>
            <person name="Sugiura M."/>
            <person name="Tabata S."/>
        </authorList>
    </citation>
    <scope>NUCLEOTIDE SEQUENCE [LARGE SCALE GENOMIC DNA]</scope>
    <source>
        <strain evidence="4">ATCC 27184 / PCC 6803 / Kazusa</strain>
    </source>
</reference>
<keyword evidence="4" id="KW-1185">Reference proteome</keyword>
<organism evidence="3 4">
    <name type="scientific">Synechocystis sp. (strain ATCC 27184 / PCC 6803 / Kazusa)</name>
    <dbReference type="NCBI Taxonomy" id="1111708"/>
    <lineage>
        <taxon>Bacteria</taxon>
        <taxon>Bacillati</taxon>
        <taxon>Cyanobacteriota</taxon>
        <taxon>Cyanophyceae</taxon>
        <taxon>Synechococcales</taxon>
        <taxon>Merismopediaceae</taxon>
        <taxon>Synechocystis</taxon>
    </lineage>
</organism>
<accession>P73834</accession>
<dbReference type="eggNOG" id="ENOG50313K8">
    <property type="taxonomic scope" value="Bacteria"/>
</dbReference>
<dbReference type="AlphaFoldDB" id="P73834"/>